<keyword evidence="4" id="KW-1185">Reference proteome</keyword>
<feature type="coiled-coil region" evidence="1">
    <location>
        <begin position="57"/>
        <end position="174"/>
    </location>
</feature>
<evidence type="ECO:0000256" key="1">
    <source>
        <dbReference type="SAM" id="Coils"/>
    </source>
</evidence>
<keyword evidence="1" id="KW-0175">Coiled coil</keyword>
<name>A0AAU9JSP7_9CILI</name>
<reference evidence="3" key="1">
    <citation type="submission" date="2021-09" db="EMBL/GenBank/DDBJ databases">
        <authorList>
            <consortium name="AG Swart"/>
            <person name="Singh M."/>
            <person name="Singh A."/>
            <person name="Seah K."/>
            <person name="Emmerich C."/>
        </authorList>
    </citation>
    <scope>NUCLEOTIDE SEQUENCE</scope>
    <source>
        <strain evidence="3">ATCC30299</strain>
    </source>
</reference>
<dbReference type="AlphaFoldDB" id="A0AAU9JSP7"/>
<dbReference type="Gene3D" id="1.10.287.1490">
    <property type="match status" value="1"/>
</dbReference>
<feature type="region of interest" description="Disordered" evidence="2">
    <location>
        <begin position="235"/>
        <end position="260"/>
    </location>
</feature>
<dbReference type="Proteomes" id="UP001162131">
    <property type="component" value="Unassembled WGS sequence"/>
</dbReference>
<proteinExistence type="predicted"/>
<gene>
    <name evidence="3" type="ORF">BSTOLATCC_MIC50872</name>
</gene>
<feature type="compositionally biased region" description="Low complexity" evidence="2">
    <location>
        <begin position="242"/>
        <end position="253"/>
    </location>
</feature>
<sequence length="260" mass="30047">MSDSSFEEFLQEAAYEYFLEQDSSSSSDNLYKPTDNDLLQDKFMRIHSQLFSYNNQEKLFNSNVKKLQKEISQLSQQIDISVNERDEALKLKSDEIVKIKESDQYQKLEDEKVDLENQIVKYKIAQANLRTELEEVKDEIAGMQNFIKLRDNEIKNLNREYEKVSKDRDQLLSKFNGKVPRDFIRANTDVSRRSDSSRDSFSMKKDIKPFPNSSFSFNIGFNSSSRRGTASLNASALNTDGTSRNSNRSLNTSALDSNVY</sequence>
<protein>
    <submittedName>
        <fullName evidence="3">Uncharacterized protein</fullName>
    </submittedName>
</protein>
<dbReference type="EMBL" id="CAJZBQ010000051">
    <property type="protein sequence ID" value="CAG9330273.1"/>
    <property type="molecule type" value="Genomic_DNA"/>
</dbReference>
<accession>A0AAU9JSP7</accession>
<comment type="caution">
    <text evidence="3">The sequence shown here is derived from an EMBL/GenBank/DDBJ whole genome shotgun (WGS) entry which is preliminary data.</text>
</comment>
<evidence type="ECO:0000313" key="3">
    <source>
        <dbReference type="EMBL" id="CAG9330273.1"/>
    </source>
</evidence>
<evidence type="ECO:0000313" key="4">
    <source>
        <dbReference type="Proteomes" id="UP001162131"/>
    </source>
</evidence>
<evidence type="ECO:0000256" key="2">
    <source>
        <dbReference type="SAM" id="MobiDB-lite"/>
    </source>
</evidence>
<organism evidence="3 4">
    <name type="scientific">Blepharisma stoltei</name>
    <dbReference type="NCBI Taxonomy" id="1481888"/>
    <lineage>
        <taxon>Eukaryota</taxon>
        <taxon>Sar</taxon>
        <taxon>Alveolata</taxon>
        <taxon>Ciliophora</taxon>
        <taxon>Postciliodesmatophora</taxon>
        <taxon>Heterotrichea</taxon>
        <taxon>Heterotrichida</taxon>
        <taxon>Blepharismidae</taxon>
        <taxon>Blepharisma</taxon>
    </lineage>
</organism>